<dbReference type="AlphaFoldDB" id="A0A3S5ASI6"/>
<feature type="compositionally biased region" description="Acidic residues" evidence="1">
    <location>
        <begin position="185"/>
        <end position="195"/>
    </location>
</feature>
<keyword evidence="3" id="KW-1185">Reference proteome</keyword>
<reference evidence="2" key="1">
    <citation type="submission" date="2018-11" db="EMBL/GenBank/DDBJ databases">
        <authorList>
            <consortium name="Pathogen Informatics"/>
        </authorList>
    </citation>
    <scope>NUCLEOTIDE SEQUENCE</scope>
</reference>
<proteinExistence type="predicted"/>
<name>A0A3S5ASI6_9PLAT</name>
<dbReference type="Proteomes" id="UP000784294">
    <property type="component" value="Unassembled WGS sequence"/>
</dbReference>
<gene>
    <name evidence="2" type="ORF">PXEA_LOCUS37657</name>
</gene>
<feature type="region of interest" description="Disordered" evidence="1">
    <location>
        <begin position="9"/>
        <end position="36"/>
    </location>
</feature>
<evidence type="ECO:0000256" key="1">
    <source>
        <dbReference type="SAM" id="MobiDB-lite"/>
    </source>
</evidence>
<dbReference type="EMBL" id="CAAALY010292060">
    <property type="protein sequence ID" value="VEL44217.1"/>
    <property type="molecule type" value="Genomic_DNA"/>
</dbReference>
<evidence type="ECO:0000313" key="2">
    <source>
        <dbReference type="EMBL" id="VEL44217.1"/>
    </source>
</evidence>
<comment type="caution">
    <text evidence="2">The sequence shown here is derived from an EMBL/GenBank/DDBJ whole genome shotgun (WGS) entry which is preliminary data.</text>
</comment>
<sequence>MFSELPAAIADGLDDDDLEDRSTDHESGEADSSTNLDVIIGSSASDSRSHSLVLCQDVVRRRRGTVDASTVLPVAVSISGLPAPIGQAAETMLSNPPANPSVVPSRRIAAINGQLLQSQPQFVYTTVDARRQSTRIHPILNGNNRHLNRSNWNQLMELYVAESEDLVDPLNRRRNHRTSASREREEEDDEEDGSYDEVAVAGNLVSL</sequence>
<accession>A0A3S5ASI6</accession>
<evidence type="ECO:0000313" key="3">
    <source>
        <dbReference type="Proteomes" id="UP000784294"/>
    </source>
</evidence>
<organism evidence="2 3">
    <name type="scientific">Protopolystoma xenopodis</name>
    <dbReference type="NCBI Taxonomy" id="117903"/>
    <lineage>
        <taxon>Eukaryota</taxon>
        <taxon>Metazoa</taxon>
        <taxon>Spiralia</taxon>
        <taxon>Lophotrochozoa</taxon>
        <taxon>Platyhelminthes</taxon>
        <taxon>Monogenea</taxon>
        <taxon>Polyopisthocotylea</taxon>
        <taxon>Polystomatidea</taxon>
        <taxon>Polystomatidae</taxon>
        <taxon>Protopolystoma</taxon>
    </lineage>
</organism>
<protein>
    <submittedName>
        <fullName evidence="2">Uncharacterized protein</fullName>
    </submittedName>
</protein>
<feature type="region of interest" description="Disordered" evidence="1">
    <location>
        <begin position="172"/>
        <end position="207"/>
    </location>
</feature>